<keyword evidence="3" id="KW-1185">Reference proteome</keyword>
<dbReference type="Proteomes" id="UP000230233">
    <property type="component" value="Chromosome I"/>
</dbReference>
<sequence>MNRFNKLRLKDKNSRKPVDVAEPPEDPIDVRIGEKWDQLIANGTIVDLNNPWQFGIITHLNIYDDGSLTRMIKDFFVVARSFQNLMGLEEAPAPEMTVTELSARVIEQFAQICFLWEKYLKLLVVETQPRGRFGNQERDDLRTRVHRIRTELFERCPAARLVAIQEVPGRELEIQRQMERDNQAMREIREMVEQLFRPDDECHRMMNVINAAYSTNGTQGSSASHNQRSEDSNNLHEPFQFMVPHGIRPTQENVDLVRRRAREAREARLRVQALGMSFISAYKRQLASMD</sequence>
<dbReference type="AlphaFoldDB" id="A0A2G5VTQ0"/>
<accession>A0A2G5VTQ0</accession>
<feature type="compositionally biased region" description="Polar residues" evidence="1">
    <location>
        <begin position="214"/>
        <end position="226"/>
    </location>
</feature>
<comment type="caution">
    <text evidence="2">The sequence shown here is derived from an EMBL/GenBank/DDBJ whole genome shotgun (WGS) entry which is preliminary data.</text>
</comment>
<protein>
    <submittedName>
        <fullName evidence="2">Uncharacterized protein</fullName>
    </submittedName>
</protein>
<dbReference type="EMBL" id="PDUG01000001">
    <property type="protein sequence ID" value="PIC55164.1"/>
    <property type="molecule type" value="Genomic_DNA"/>
</dbReference>
<organism evidence="2 3">
    <name type="scientific">Caenorhabditis nigoni</name>
    <dbReference type="NCBI Taxonomy" id="1611254"/>
    <lineage>
        <taxon>Eukaryota</taxon>
        <taxon>Metazoa</taxon>
        <taxon>Ecdysozoa</taxon>
        <taxon>Nematoda</taxon>
        <taxon>Chromadorea</taxon>
        <taxon>Rhabditida</taxon>
        <taxon>Rhabditina</taxon>
        <taxon>Rhabditomorpha</taxon>
        <taxon>Rhabditoidea</taxon>
        <taxon>Rhabditidae</taxon>
        <taxon>Peloderinae</taxon>
        <taxon>Caenorhabditis</taxon>
    </lineage>
</organism>
<dbReference type="OrthoDB" id="10257972at2759"/>
<gene>
    <name evidence="2" type="primary">Cnig_chr_I.g553</name>
    <name evidence="2" type="ORF">B9Z55_000553</name>
</gene>
<reference evidence="3" key="1">
    <citation type="submission" date="2017-10" db="EMBL/GenBank/DDBJ databases">
        <title>Rapid genome shrinkage in a self-fertile nematode reveals novel sperm competition proteins.</title>
        <authorList>
            <person name="Yin D."/>
            <person name="Schwarz E.M."/>
            <person name="Thomas C.G."/>
            <person name="Felde R.L."/>
            <person name="Korf I.F."/>
            <person name="Cutter A.D."/>
            <person name="Schartner C.M."/>
            <person name="Ralston E.J."/>
            <person name="Meyer B.J."/>
            <person name="Haag E.S."/>
        </authorList>
    </citation>
    <scope>NUCLEOTIDE SEQUENCE [LARGE SCALE GENOMIC DNA]</scope>
    <source>
        <strain evidence="3">JU1422</strain>
    </source>
</reference>
<evidence type="ECO:0000256" key="1">
    <source>
        <dbReference type="SAM" id="MobiDB-lite"/>
    </source>
</evidence>
<name>A0A2G5VTQ0_9PELO</name>
<evidence type="ECO:0000313" key="2">
    <source>
        <dbReference type="EMBL" id="PIC55164.1"/>
    </source>
</evidence>
<feature type="region of interest" description="Disordered" evidence="1">
    <location>
        <begin position="214"/>
        <end position="233"/>
    </location>
</feature>
<evidence type="ECO:0000313" key="3">
    <source>
        <dbReference type="Proteomes" id="UP000230233"/>
    </source>
</evidence>
<proteinExistence type="predicted"/>